<feature type="region of interest" description="Disordered" evidence="1">
    <location>
        <begin position="148"/>
        <end position="179"/>
    </location>
</feature>
<protein>
    <submittedName>
        <fullName evidence="2">Uncharacterized protein</fullName>
    </submittedName>
</protein>
<dbReference type="EMBL" id="LR796318">
    <property type="protein sequence ID" value="CAB4136696.1"/>
    <property type="molecule type" value="Genomic_DNA"/>
</dbReference>
<reference evidence="2" key="1">
    <citation type="submission" date="2020-04" db="EMBL/GenBank/DDBJ databases">
        <authorList>
            <person name="Chiriac C."/>
            <person name="Salcher M."/>
            <person name="Ghai R."/>
            <person name="Kavagutti S V."/>
        </authorList>
    </citation>
    <scope>NUCLEOTIDE SEQUENCE</scope>
</reference>
<accession>A0A6J5LUI7</accession>
<name>A0A6J5LUI7_9CAUD</name>
<organism evidence="2">
    <name type="scientific">uncultured Caudovirales phage</name>
    <dbReference type="NCBI Taxonomy" id="2100421"/>
    <lineage>
        <taxon>Viruses</taxon>
        <taxon>Duplodnaviria</taxon>
        <taxon>Heunggongvirae</taxon>
        <taxon>Uroviricota</taxon>
        <taxon>Caudoviricetes</taxon>
        <taxon>Peduoviridae</taxon>
        <taxon>Maltschvirus</taxon>
        <taxon>Maltschvirus maltsch</taxon>
    </lineage>
</organism>
<gene>
    <name evidence="2" type="ORF">UFOVP312_47</name>
</gene>
<feature type="compositionally biased region" description="Basic and acidic residues" evidence="1">
    <location>
        <begin position="162"/>
        <end position="179"/>
    </location>
</feature>
<sequence length="371" mass="40761">MEGDYNLMPDDVSSSPGIVLKRARAKTSASGTLSNNVAAPQSVLPNTRQRLSKIYGELDKLDTQDVDTTSLQAFARQQSERGQGAMLNALAAQFAGESFDPIQAQYMKRAAAASEPMKVGGGILTPEGEFIKDPFAARDSRRTALERQALGMEKMVTEEQENERRREERQRTQDSLEDYRNSSLASLDAYRTAMLANRDNNGTQDARTWRAEDTLRGDFDKLTKDLRDELAATSKITQIVSATPPGQKPDAITQQSLVILLNKFLDPGSVVREGEFDRVVKAQGLEGRVMNLRDRILKGMPLDAATIAQINGLAQLYSNAATSKIQKHATDYTAIAQRRRLNPESVISDPRFRGAGPASGGNVVDFNNLPK</sequence>
<proteinExistence type="predicted"/>
<feature type="region of interest" description="Disordered" evidence="1">
    <location>
        <begin position="346"/>
        <end position="371"/>
    </location>
</feature>
<evidence type="ECO:0000313" key="2">
    <source>
        <dbReference type="EMBL" id="CAB4136696.1"/>
    </source>
</evidence>
<evidence type="ECO:0000256" key="1">
    <source>
        <dbReference type="SAM" id="MobiDB-lite"/>
    </source>
</evidence>